<evidence type="ECO:0000256" key="5">
    <source>
        <dbReference type="ARBA" id="ARBA00022777"/>
    </source>
</evidence>
<proteinExistence type="predicted"/>
<dbReference type="Pfam" id="PF00069">
    <property type="entry name" value="Pkinase"/>
    <property type="match status" value="1"/>
</dbReference>
<name>A0A4Y7T0F0_COPMI</name>
<comment type="caution">
    <text evidence="10">The sequence shown here is derived from an EMBL/GenBank/DDBJ whole genome shotgun (WGS) entry which is preliminary data.</text>
</comment>
<dbReference type="SUPFAM" id="SSF56112">
    <property type="entry name" value="Protein kinase-like (PK-like)"/>
    <property type="match status" value="1"/>
</dbReference>
<keyword evidence="5 10" id="KW-0418">Kinase</keyword>
<protein>
    <recommendedName>
        <fullName evidence="1">non-specific serine/threonine protein kinase</fullName>
        <ecNumber evidence="1">2.7.11.1</ecNumber>
    </recommendedName>
</protein>
<comment type="catalytic activity">
    <reaction evidence="8">
        <text>L-seryl-[protein] + ATP = O-phospho-L-seryl-[protein] + ADP + H(+)</text>
        <dbReference type="Rhea" id="RHEA:17989"/>
        <dbReference type="Rhea" id="RHEA-COMP:9863"/>
        <dbReference type="Rhea" id="RHEA-COMP:11604"/>
        <dbReference type="ChEBI" id="CHEBI:15378"/>
        <dbReference type="ChEBI" id="CHEBI:29999"/>
        <dbReference type="ChEBI" id="CHEBI:30616"/>
        <dbReference type="ChEBI" id="CHEBI:83421"/>
        <dbReference type="ChEBI" id="CHEBI:456216"/>
        <dbReference type="EC" id="2.7.11.1"/>
    </reaction>
</comment>
<evidence type="ECO:0000256" key="7">
    <source>
        <dbReference type="ARBA" id="ARBA00047899"/>
    </source>
</evidence>
<sequence length="398" mass="45183">MESCGRLDALLQAFPSPSHKLREQCVAHAWDVLYAFESVLTNTRSHRALLLYRGRRAQLVADVMQWLLDFGLPLRDHQRRMLVKGLTRLAIRAEVLPSCMYISQPVEGRQIIGGSGTVDILKGSVQGRVVCLKKPRIVSGEYEATREKVVKWFMREAITWRNYHYSSVLPFEGVMILDGGPFDLGLYLVSPFLGYGTIVQYLQKYPRSNRCLLLKDVLQGVKDLHHSEIIHGDLKGANILVNSEGRAVLADLGISRLSTADLTSWTSCQTTNRLGTLKWQSPEHLRAMYYEDCGIEPTEAGDIYALGCVAYEIFVGRIPFYEISGWGTFMRQVLEAGRSPTQPKRTEDAYSKFGLTEDIWRTMEECWARIPDDRPSALDLGRKPFLRRIVDTRPSSKH</sequence>
<dbReference type="PROSITE" id="PS00108">
    <property type="entry name" value="PROTEIN_KINASE_ST"/>
    <property type="match status" value="1"/>
</dbReference>
<evidence type="ECO:0000256" key="8">
    <source>
        <dbReference type="ARBA" id="ARBA00048679"/>
    </source>
</evidence>
<dbReference type="PANTHER" id="PTHR24361">
    <property type="entry name" value="MITOGEN-ACTIVATED KINASE KINASE KINASE"/>
    <property type="match status" value="1"/>
</dbReference>
<dbReference type="InterPro" id="IPR053235">
    <property type="entry name" value="Ser_Thr_kinase"/>
</dbReference>
<evidence type="ECO:0000313" key="11">
    <source>
        <dbReference type="Proteomes" id="UP000298030"/>
    </source>
</evidence>
<dbReference type="OrthoDB" id="4062651at2759"/>
<dbReference type="Proteomes" id="UP000298030">
    <property type="component" value="Unassembled WGS sequence"/>
</dbReference>
<evidence type="ECO:0000256" key="2">
    <source>
        <dbReference type="ARBA" id="ARBA00022527"/>
    </source>
</evidence>
<evidence type="ECO:0000313" key="10">
    <source>
        <dbReference type="EMBL" id="TEB27384.1"/>
    </source>
</evidence>
<dbReference type="EC" id="2.7.11.1" evidence="1"/>
<dbReference type="PROSITE" id="PS50011">
    <property type="entry name" value="PROTEIN_KINASE_DOM"/>
    <property type="match status" value="1"/>
</dbReference>
<dbReference type="SMART" id="SM00220">
    <property type="entry name" value="S_TKc"/>
    <property type="match status" value="1"/>
</dbReference>
<dbReference type="AlphaFoldDB" id="A0A4Y7T0F0"/>
<dbReference type="GO" id="GO:0005737">
    <property type="term" value="C:cytoplasm"/>
    <property type="evidence" value="ECO:0007669"/>
    <property type="project" value="TreeGrafter"/>
</dbReference>
<keyword evidence="6" id="KW-0067">ATP-binding</keyword>
<evidence type="ECO:0000256" key="1">
    <source>
        <dbReference type="ARBA" id="ARBA00012513"/>
    </source>
</evidence>
<comment type="catalytic activity">
    <reaction evidence="7">
        <text>L-threonyl-[protein] + ATP = O-phospho-L-threonyl-[protein] + ADP + H(+)</text>
        <dbReference type="Rhea" id="RHEA:46608"/>
        <dbReference type="Rhea" id="RHEA-COMP:11060"/>
        <dbReference type="Rhea" id="RHEA-COMP:11605"/>
        <dbReference type="ChEBI" id="CHEBI:15378"/>
        <dbReference type="ChEBI" id="CHEBI:30013"/>
        <dbReference type="ChEBI" id="CHEBI:30616"/>
        <dbReference type="ChEBI" id="CHEBI:61977"/>
        <dbReference type="ChEBI" id="CHEBI:456216"/>
        <dbReference type="EC" id="2.7.11.1"/>
    </reaction>
</comment>
<dbReference type="InterPro" id="IPR000719">
    <property type="entry name" value="Prot_kinase_dom"/>
</dbReference>
<dbReference type="Gene3D" id="1.10.510.10">
    <property type="entry name" value="Transferase(Phosphotransferase) domain 1"/>
    <property type="match status" value="1"/>
</dbReference>
<keyword evidence="2" id="KW-0723">Serine/threonine-protein kinase</keyword>
<evidence type="ECO:0000256" key="6">
    <source>
        <dbReference type="ARBA" id="ARBA00022840"/>
    </source>
</evidence>
<dbReference type="PANTHER" id="PTHR24361:SF433">
    <property type="entry name" value="PROTEIN KINASE DOMAIN-CONTAINING PROTEIN"/>
    <property type="match status" value="1"/>
</dbReference>
<dbReference type="EMBL" id="QPFP01000040">
    <property type="protein sequence ID" value="TEB27384.1"/>
    <property type="molecule type" value="Genomic_DNA"/>
</dbReference>
<accession>A0A4Y7T0F0</accession>
<evidence type="ECO:0000259" key="9">
    <source>
        <dbReference type="PROSITE" id="PS50011"/>
    </source>
</evidence>
<evidence type="ECO:0000256" key="3">
    <source>
        <dbReference type="ARBA" id="ARBA00022679"/>
    </source>
</evidence>
<feature type="domain" description="Protein kinase" evidence="9">
    <location>
        <begin position="106"/>
        <end position="386"/>
    </location>
</feature>
<dbReference type="STRING" id="71717.A0A4Y7T0F0"/>
<gene>
    <name evidence="10" type="ORF">FA13DRAFT_933079</name>
</gene>
<dbReference type="InterPro" id="IPR011009">
    <property type="entry name" value="Kinase-like_dom_sf"/>
</dbReference>
<evidence type="ECO:0000256" key="4">
    <source>
        <dbReference type="ARBA" id="ARBA00022741"/>
    </source>
</evidence>
<keyword evidence="3" id="KW-0808">Transferase</keyword>
<dbReference type="GO" id="GO:0004674">
    <property type="term" value="F:protein serine/threonine kinase activity"/>
    <property type="evidence" value="ECO:0007669"/>
    <property type="project" value="UniProtKB-KW"/>
</dbReference>
<dbReference type="GO" id="GO:0005524">
    <property type="term" value="F:ATP binding"/>
    <property type="evidence" value="ECO:0007669"/>
    <property type="project" value="UniProtKB-KW"/>
</dbReference>
<keyword evidence="4" id="KW-0547">Nucleotide-binding</keyword>
<organism evidence="10 11">
    <name type="scientific">Coprinellus micaceus</name>
    <name type="common">Glistening ink-cap mushroom</name>
    <name type="synonym">Coprinus micaceus</name>
    <dbReference type="NCBI Taxonomy" id="71717"/>
    <lineage>
        <taxon>Eukaryota</taxon>
        <taxon>Fungi</taxon>
        <taxon>Dikarya</taxon>
        <taxon>Basidiomycota</taxon>
        <taxon>Agaricomycotina</taxon>
        <taxon>Agaricomycetes</taxon>
        <taxon>Agaricomycetidae</taxon>
        <taxon>Agaricales</taxon>
        <taxon>Agaricineae</taxon>
        <taxon>Psathyrellaceae</taxon>
        <taxon>Coprinellus</taxon>
    </lineage>
</organism>
<dbReference type="InterPro" id="IPR008271">
    <property type="entry name" value="Ser/Thr_kinase_AS"/>
</dbReference>
<reference evidence="10 11" key="1">
    <citation type="journal article" date="2019" name="Nat. Ecol. Evol.">
        <title>Megaphylogeny resolves global patterns of mushroom evolution.</title>
        <authorList>
            <person name="Varga T."/>
            <person name="Krizsan K."/>
            <person name="Foldi C."/>
            <person name="Dima B."/>
            <person name="Sanchez-Garcia M."/>
            <person name="Sanchez-Ramirez S."/>
            <person name="Szollosi G.J."/>
            <person name="Szarkandi J.G."/>
            <person name="Papp V."/>
            <person name="Albert L."/>
            <person name="Andreopoulos W."/>
            <person name="Angelini C."/>
            <person name="Antonin V."/>
            <person name="Barry K.W."/>
            <person name="Bougher N.L."/>
            <person name="Buchanan P."/>
            <person name="Buyck B."/>
            <person name="Bense V."/>
            <person name="Catcheside P."/>
            <person name="Chovatia M."/>
            <person name="Cooper J."/>
            <person name="Damon W."/>
            <person name="Desjardin D."/>
            <person name="Finy P."/>
            <person name="Geml J."/>
            <person name="Haridas S."/>
            <person name="Hughes K."/>
            <person name="Justo A."/>
            <person name="Karasinski D."/>
            <person name="Kautmanova I."/>
            <person name="Kiss B."/>
            <person name="Kocsube S."/>
            <person name="Kotiranta H."/>
            <person name="LaButti K.M."/>
            <person name="Lechner B.E."/>
            <person name="Liimatainen K."/>
            <person name="Lipzen A."/>
            <person name="Lukacs Z."/>
            <person name="Mihaltcheva S."/>
            <person name="Morgado L.N."/>
            <person name="Niskanen T."/>
            <person name="Noordeloos M.E."/>
            <person name="Ohm R.A."/>
            <person name="Ortiz-Santana B."/>
            <person name="Ovrebo C."/>
            <person name="Racz N."/>
            <person name="Riley R."/>
            <person name="Savchenko A."/>
            <person name="Shiryaev A."/>
            <person name="Soop K."/>
            <person name="Spirin V."/>
            <person name="Szebenyi C."/>
            <person name="Tomsovsky M."/>
            <person name="Tulloss R.E."/>
            <person name="Uehling J."/>
            <person name="Grigoriev I.V."/>
            <person name="Vagvolgyi C."/>
            <person name="Papp T."/>
            <person name="Martin F.M."/>
            <person name="Miettinen O."/>
            <person name="Hibbett D.S."/>
            <person name="Nagy L.G."/>
        </authorList>
    </citation>
    <scope>NUCLEOTIDE SEQUENCE [LARGE SCALE GENOMIC DNA]</scope>
    <source>
        <strain evidence="10 11">FP101781</strain>
    </source>
</reference>
<keyword evidence="11" id="KW-1185">Reference proteome</keyword>